<protein>
    <submittedName>
        <fullName evidence="2">Uncharacterized protein</fullName>
    </submittedName>
</protein>
<gene>
    <name evidence="1" type="ORF">MM415A00525_0049</name>
    <name evidence="2" type="ORF">TM448B00765_0002</name>
</gene>
<evidence type="ECO:0000313" key="2">
    <source>
        <dbReference type="EMBL" id="QJH96530.1"/>
    </source>
</evidence>
<name>A0A6M3XF89_9ZZZZ</name>
<evidence type="ECO:0000313" key="1">
    <source>
        <dbReference type="EMBL" id="QJA81546.1"/>
    </source>
</evidence>
<dbReference type="EMBL" id="MT144655">
    <property type="protein sequence ID" value="QJH96530.1"/>
    <property type="molecule type" value="Genomic_DNA"/>
</dbReference>
<proteinExistence type="predicted"/>
<sequence length="94" mass="10882">MQRYKWLEGGALVPTIDDGDYVLYYQAMLEIGRLTALACERQEIIEEQAKEIAAWNNLIALHGKQIEQIGRLLLEQLENLRGKEVGDDRKMHTR</sequence>
<reference evidence="2" key="1">
    <citation type="submission" date="2020-03" db="EMBL/GenBank/DDBJ databases">
        <title>The deep terrestrial virosphere.</title>
        <authorList>
            <person name="Holmfeldt K."/>
            <person name="Nilsson E."/>
            <person name="Simone D."/>
            <person name="Lopez-Fernandez M."/>
            <person name="Wu X."/>
            <person name="de Brujin I."/>
            <person name="Lundin D."/>
            <person name="Andersson A."/>
            <person name="Bertilsson S."/>
            <person name="Dopson M."/>
        </authorList>
    </citation>
    <scope>NUCLEOTIDE SEQUENCE</scope>
    <source>
        <strain evidence="1">MM415A00525</strain>
        <strain evidence="2">TM448B00765</strain>
    </source>
</reference>
<dbReference type="EMBL" id="MT142462">
    <property type="protein sequence ID" value="QJA81546.1"/>
    <property type="molecule type" value="Genomic_DNA"/>
</dbReference>
<dbReference type="AlphaFoldDB" id="A0A6M3XF89"/>
<accession>A0A6M3XF89</accession>
<organism evidence="2">
    <name type="scientific">viral metagenome</name>
    <dbReference type="NCBI Taxonomy" id="1070528"/>
    <lineage>
        <taxon>unclassified sequences</taxon>
        <taxon>metagenomes</taxon>
        <taxon>organismal metagenomes</taxon>
    </lineage>
</organism>